<dbReference type="AlphaFoldDB" id="A0A151NZC4"/>
<sequence>MCAESKANENKSVWRQHCPAEPQAKFVEHRWTGSIEDEQEIKSSSDFLPPYQLPLPQVLVCSSGSAGHQPLKQHYGTPKPYSFLPPRDTHQFEIHGEKSAVLNLAPECDVWSVSSYKDEGTETERSGFPNSHSKLILIELAVKKYVGESHRCEDCKGDPESQVGRRNSLAKSTSWHVASYSNGLWWSYS</sequence>
<keyword evidence="2" id="KW-1185">Reference proteome</keyword>
<accession>A0A151NZC4</accession>
<reference evidence="1 2" key="1">
    <citation type="journal article" date="2012" name="Genome Biol.">
        <title>Sequencing three crocodilian genomes to illuminate the evolution of archosaurs and amniotes.</title>
        <authorList>
            <person name="St John J.A."/>
            <person name="Braun E.L."/>
            <person name="Isberg S.R."/>
            <person name="Miles L.G."/>
            <person name="Chong A.Y."/>
            <person name="Gongora J."/>
            <person name="Dalzell P."/>
            <person name="Moran C."/>
            <person name="Bed'hom B."/>
            <person name="Abzhanov A."/>
            <person name="Burgess S.C."/>
            <person name="Cooksey A.M."/>
            <person name="Castoe T.A."/>
            <person name="Crawford N.G."/>
            <person name="Densmore L.D."/>
            <person name="Drew J.C."/>
            <person name="Edwards S.V."/>
            <person name="Faircloth B.C."/>
            <person name="Fujita M.K."/>
            <person name="Greenwold M.J."/>
            <person name="Hoffmann F.G."/>
            <person name="Howard J.M."/>
            <person name="Iguchi T."/>
            <person name="Janes D.E."/>
            <person name="Khan S.Y."/>
            <person name="Kohno S."/>
            <person name="de Koning A.J."/>
            <person name="Lance S.L."/>
            <person name="McCarthy F.M."/>
            <person name="McCormack J.E."/>
            <person name="Merchant M.E."/>
            <person name="Peterson D.G."/>
            <person name="Pollock D.D."/>
            <person name="Pourmand N."/>
            <person name="Raney B.J."/>
            <person name="Roessler K.A."/>
            <person name="Sanford J.R."/>
            <person name="Sawyer R.H."/>
            <person name="Schmidt C.J."/>
            <person name="Triplett E.W."/>
            <person name="Tuberville T.D."/>
            <person name="Venegas-Anaya M."/>
            <person name="Howard J.T."/>
            <person name="Jarvis E.D."/>
            <person name="Guillette L.J.Jr."/>
            <person name="Glenn T.C."/>
            <person name="Green R.E."/>
            <person name="Ray D.A."/>
        </authorList>
    </citation>
    <scope>NUCLEOTIDE SEQUENCE [LARGE SCALE GENOMIC DNA]</scope>
    <source>
        <strain evidence="1">KSC_2009_1</strain>
    </source>
</reference>
<evidence type="ECO:0000313" key="1">
    <source>
        <dbReference type="EMBL" id="KYO42124.1"/>
    </source>
</evidence>
<gene>
    <name evidence="1" type="ORF">Y1Q_0002761</name>
</gene>
<evidence type="ECO:0000313" key="2">
    <source>
        <dbReference type="Proteomes" id="UP000050525"/>
    </source>
</evidence>
<protein>
    <submittedName>
        <fullName evidence="1">Uncharacterized protein</fullName>
    </submittedName>
</protein>
<comment type="caution">
    <text evidence="1">The sequence shown here is derived from an EMBL/GenBank/DDBJ whole genome shotgun (WGS) entry which is preliminary data.</text>
</comment>
<dbReference type="EMBL" id="AKHW03001485">
    <property type="protein sequence ID" value="KYO42124.1"/>
    <property type="molecule type" value="Genomic_DNA"/>
</dbReference>
<dbReference type="Proteomes" id="UP000050525">
    <property type="component" value="Unassembled WGS sequence"/>
</dbReference>
<proteinExistence type="predicted"/>
<organism evidence="1 2">
    <name type="scientific">Alligator mississippiensis</name>
    <name type="common">American alligator</name>
    <dbReference type="NCBI Taxonomy" id="8496"/>
    <lineage>
        <taxon>Eukaryota</taxon>
        <taxon>Metazoa</taxon>
        <taxon>Chordata</taxon>
        <taxon>Craniata</taxon>
        <taxon>Vertebrata</taxon>
        <taxon>Euteleostomi</taxon>
        <taxon>Archelosauria</taxon>
        <taxon>Archosauria</taxon>
        <taxon>Crocodylia</taxon>
        <taxon>Alligatoridae</taxon>
        <taxon>Alligatorinae</taxon>
        <taxon>Alligator</taxon>
    </lineage>
</organism>
<name>A0A151NZC4_ALLMI</name>